<organism evidence="1 2">
    <name type="scientific">Aphanomyces euteiches</name>
    <dbReference type="NCBI Taxonomy" id="100861"/>
    <lineage>
        <taxon>Eukaryota</taxon>
        <taxon>Sar</taxon>
        <taxon>Stramenopiles</taxon>
        <taxon>Oomycota</taxon>
        <taxon>Saprolegniomycetes</taxon>
        <taxon>Saprolegniales</taxon>
        <taxon>Verrucalvaceae</taxon>
        <taxon>Aphanomyces</taxon>
    </lineage>
</organism>
<protein>
    <submittedName>
        <fullName evidence="1">Uncharacterized protein</fullName>
    </submittedName>
</protein>
<dbReference type="EMBL" id="VJMJ01000074">
    <property type="protein sequence ID" value="KAF0738479.1"/>
    <property type="molecule type" value="Genomic_DNA"/>
</dbReference>
<dbReference type="VEuPathDB" id="FungiDB:AeMF1_007021"/>
<keyword evidence="2" id="KW-1185">Reference proteome</keyword>
<dbReference type="AlphaFoldDB" id="A0A6G0XE26"/>
<comment type="caution">
    <text evidence="1">The sequence shown here is derived from an EMBL/GenBank/DDBJ whole genome shotgun (WGS) entry which is preliminary data.</text>
</comment>
<name>A0A6G0XE26_9STRA</name>
<evidence type="ECO:0000313" key="2">
    <source>
        <dbReference type="Proteomes" id="UP000481153"/>
    </source>
</evidence>
<evidence type="ECO:0000313" key="1">
    <source>
        <dbReference type="EMBL" id="KAF0738479.1"/>
    </source>
</evidence>
<proteinExistence type="predicted"/>
<reference evidence="1 2" key="1">
    <citation type="submission" date="2019-07" db="EMBL/GenBank/DDBJ databases">
        <title>Genomics analysis of Aphanomyces spp. identifies a new class of oomycete effector associated with host adaptation.</title>
        <authorList>
            <person name="Gaulin E."/>
        </authorList>
    </citation>
    <scope>NUCLEOTIDE SEQUENCE [LARGE SCALE GENOMIC DNA]</scope>
    <source>
        <strain evidence="1 2">ATCC 201684</strain>
    </source>
</reference>
<sequence length="211" mass="23380">MAICCPNQDPERVRVKLHGEKQPLSVRPTNLVSHGPIPTPELREAVLADVGSGEMPMRMSVRSSRSGMDPCHVDVPMFVHTCVLMCGRCVLQDNTDFMARVPPPYRRVVRLECVECVAFLVAEAGINANDNANDPGGISDFVEGRYMGSIETTSNFLLFIQGPKYQGGEIESLTPVVQFFELSSRNALALAWGWINNRDVGSPFHFLMVWV</sequence>
<dbReference type="Proteomes" id="UP000481153">
    <property type="component" value="Unassembled WGS sequence"/>
</dbReference>
<accession>A0A6G0XE26</accession>
<gene>
    <name evidence="1" type="ORF">Ae201684_005709</name>
</gene>